<reference evidence="2" key="1">
    <citation type="journal article" date="2014" name="Nat. Genet.">
        <title>Genome of the human hookworm Necator americanus.</title>
        <authorList>
            <person name="Tang Y.T."/>
            <person name="Gao X."/>
            <person name="Rosa B.A."/>
            <person name="Abubucker S."/>
            <person name="Hallsworth-Pepin K."/>
            <person name="Martin J."/>
            <person name="Tyagi R."/>
            <person name="Heizer E."/>
            <person name="Zhang X."/>
            <person name="Bhonagiri-Palsikar V."/>
            <person name="Minx P."/>
            <person name="Warren W.C."/>
            <person name="Wang Q."/>
            <person name="Zhan B."/>
            <person name="Hotez P.J."/>
            <person name="Sternberg P.W."/>
            <person name="Dougall A."/>
            <person name="Gaze S.T."/>
            <person name="Mulvenna J."/>
            <person name="Sotillo J."/>
            <person name="Ranganathan S."/>
            <person name="Rabelo E.M."/>
            <person name="Wilson R.K."/>
            <person name="Felgner P.L."/>
            <person name="Bethony J."/>
            <person name="Hawdon J.M."/>
            <person name="Gasser R.B."/>
            <person name="Loukas A."/>
            <person name="Mitreva M."/>
        </authorList>
    </citation>
    <scope>NUCLEOTIDE SEQUENCE [LARGE SCALE GENOMIC DNA]</scope>
</reference>
<evidence type="ECO:0000313" key="1">
    <source>
        <dbReference type="EMBL" id="ETN74987.1"/>
    </source>
</evidence>
<protein>
    <submittedName>
        <fullName evidence="1">Uncharacterized protein</fullName>
    </submittedName>
</protein>
<dbReference type="EMBL" id="KI660322">
    <property type="protein sequence ID" value="ETN74987.1"/>
    <property type="molecule type" value="Genomic_DNA"/>
</dbReference>
<dbReference type="Proteomes" id="UP000053676">
    <property type="component" value="Unassembled WGS sequence"/>
</dbReference>
<dbReference type="KEGG" id="nai:NECAME_12596"/>
<sequence length="62" mass="7017">MDVNNVTDFILTAVGNSGGADCHSITHYARELHNVHERKQKEEISLCGRHLESNLLKSDQRK</sequence>
<name>W2T1Y5_NECAM</name>
<keyword evidence="2" id="KW-1185">Reference proteome</keyword>
<accession>W2T1Y5</accession>
<evidence type="ECO:0000313" key="2">
    <source>
        <dbReference type="Proteomes" id="UP000053676"/>
    </source>
</evidence>
<gene>
    <name evidence="1" type="ORF">NECAME_12596</name>
</gene>
<organism evidence="1 2">
    <name type="scientific">Necator americanus</name>
    <name type="common">Human hookworm</name>
    <dbReference type="NCBI Taxonomy" id="51031"/>
    <lineage>
        <taxon>Eukaryota</taxon>
        <taxon>Metazoa</taxon>
        <taxon>Ecdysozoa</taxon>
        <taxon>Nematoda</taxon>
        <taxon>Chromadorea</taxon>
        <taxon>Rhabditida</taxon>
        <taxon>Rhabditina</taxon>
        <taxon>Rhabditomorpha</taxon>
        <taxon>Strongyloidea</taxon>
        <taxon>Ancylostomatidae</taxon>
        <taxon>Bunostominae</taxon>
        <taxon>Necator</taxon>
    </lineage>
</organism>
<proteinExistence type="predicted"/>
<dbReference type="AlphaFoldDB" id="W2T1Y5"/>